<evidence type="ECO:0000313" key="4">
    <source>
        <dbReference type="Proteomes" id="UP001179952"/>
    </source>
</evidence>
<dbReference type="AlphaFoldDB" id="A0AAV9BAS1"/>
<proteinExistence type="predicted"/>
<dbReference type="Proteomes" id="UP001179952">
    <property type="component" value="Unassembled WGS sequence"/>
</dbReference>
<sequence>MASAAFKSTTKRSQIAGPAKNSSDDASSSSRSRMLRRSRSLSRNPGRRNPNQAGDSDDFRTPKGKFVNTERGSGFPDVSLDDLADEFFMAVERDSEEERARSIGRLSRSTAASESAQRRGRSVSRGGQTPEGSGILVNNRGRRGDVENRLSRRRSLSVARYQSGHSEVRALEGKGSSENGFCWKGVSDGDSRRRRSASVAQHRRGDLEVKDVEMKCVSDSNARRRRSLSVARYRGSDSESYSSALTEDEGWSSHANKYGIEKTIRAVYAQNKIDHPIGDEKETGFYEAMRKEVRHAVEEMRTELEQVMGKGQSNAPTNGFKSRSSDIFQDMTEMRKNYTTKLEQSEKRKQDLLAELAVEEQRARELSQVVKDLLPEPKSTAPVSRSSRNRRRSDDKTRMSKCLTEEAEKYFEDFISNVEDTDVSSFDGDKSDASSTLGGSIKSRIRPLYCAIDEMEENLARGTSLPVDSDGVILPWLQWETSNDCSPLLCKSNTVGNNLLSAAQESSPVYNNSIYFTSSRGSCSGPGKDDSPSTISKSKVVVNSDDCRRGSVFDMEEYRHLQRSEDLLLERLRLRPRIESGGLVICGANFYLNFL</sequence>
<reference evidence="3" key="2">
    <citation type="submission" date="2023-06" db="EMBL/GenBank/DDBJ databases">
        <authorList>
            <person name="Ma L."/>
            <person name="Liu K.-W."/>
            <person name="Li Z."/>
            <person name="Hsiao Y.-Y."/>
            <person name="Qi Y."/>
            <person name="Fu T."/>
            <person name="Tang G."/>
            <person name="Zhang D."/>
            <person name="Sun W.-H."/>
            <person name="Liu D.-K."/>
            <person name="Li Y."/>
            <person name="Chen G.-Z."/>
            <person name="Liu X.-D."/>
            <person name="Liao X.-Y."/>
            <person name="Jiang Y.-T."/>
            <person name="Yu X."/>
            <person name="Hao Y."/>
            <person name="Huang J."/>
            <person name="Zhao X.-W."/>
            <person name="Ke S."/>
            <person name="Chen Y.-Y."/>
            <person name="Wu W.-L."/>
            <person name="Hsu J.-L."/>
            <person name="Lin Y.-F."/>
            <person name="Huang M.-D."/>
            <person name="Li C.-Y."/>
            <person name="Huang L."/>
            <person name="Wang Z.-W."/>
            <person name="Zhao X."/>
            <person name="Zhong W.-Y."/>
            <person name="Peng D.-H."/>
            <person name="Ahmad S."/>
            <person name="Lan S."/>
            <person name="Zhang J.-S."/>
            <person name="Tsai W.-C."/>
            <person name="Van De Peer Y."/>
            <person name="Liu Z.-J."/>
        </authorList>
    </citation>
    <scope>NUCLEOTIDE SEQUENCE</scope>
    <source>
        <strain evidence="3">SCP</strain>
        <tissue evidence="3">Leaves</tissue>
    </source>
</reference>
<feature type="region of interest" description="Disordered" evidence="2">
    <location>
        <begin position="93"/>
        <end position="155"/>
    </location>
</feature>
<keyword evidence="4" id="KW-1185">Reference proteome</keyword>
<feature type="region of interest" description="Disordered" evidence="2">
    <location>
        <begin position="1"/>
        <end position="79"/>
    </location>
</feature>
<evidence type="ECO:0000313" key="3">
    <source>
        <dbReference type="EMBL" id="KAK1273853.1"/>
    </source>
</evidence>
<feature type="compositionally biased region" description="Polar residues" evidence="2">
    <location>
        <begin position="1"/>
        <end position="13"/>
    </location>
</feature>
<feature type="coiled-coil region" evidence="1">
    <location>
        <begin position="286"/>
        <end position="369"/>
    </location>
</feature>
<name>A0AAV9BAS1_ACOGR</name>
<organism evidence="3 4">
    <name type="scientific">Acorus gramineus</name>
    <name type="common">Dwarf sweet flag</name>
    <dbReference type="NCBI Taxonomy" id="55184"/>
    <lineage>
        <taxon>Eukaryota</taxon>
        <taxon>Viridiplantae</taxon>
        <taxon>Streptophyta</taxon>
        <taxon>Embryophyta</taxon>
        <taxon>Tracheophyta</taxon>
        <taxon>Spermatophyta</taxon>
        <taxon>Magnoliopsida</taxon>
        <taxon>Liliopsida</taxon>
        <taxon>Acoraceae</taxon>
        <taxon>Acorus</taxon>
    </lineage>
</organism>
<dbReference type="EMBL" id="JAUJYN010000004">
    <property type="protein sequence ID" value="KAK1273853.1"/>
    <property type="molecule type" value="Genomic_DNA"/>
</dbReference>
<gene>
    <name evidence="3" type="ORF">QJS04_geneDACA007890</name>
</gene>
<feature type="region of interest" description="Disordered" evidence="2">
    <location>
        <begin position="369"/>
        <end position="399"/>
    </location>
</feature>
<evidence type="ECO:0000256" key="1">
    <source>
        <dbReference type="SAM" id="Coils"/>
    </source>
</evidence>
<dbReference type="PANTHER" id="PTHR34466">
    <property type="entry name" value="OS11G0129800 PROTEIN"/>
    <property type="match status" value="1"/>
</dbReference>
<evidence type="ECO:0000256" key="2">
    <source>
        <dbReference type="SAM" id="MobiDB-lite"/>
    </source>
</evidence>
<keyword evidence="1" id="KW-0175">Coiled coil</keyword>
<accession>A0AAV9BAS1</accession>
<protein>
    <submittedName>
        <fullName evidence="3">Uncharacterized protein</fullName>
    </submittedName>
</protein>
<comment type="caution">
    <text evidence="3">The sequence shown here is derived from an EMBL/GenBank/DDBJ whole genome shotgun (WGS) entry which is preliminary data.</text>
</comment>
<feature type="region of interest" description="Disordered" evidence="2">
    <location>
        <begin position="182"/>
        <end position="203"/>
    </location>
</feature>
<reference evidence="3" key="1">
    <citation type="journal article" date="2023" name="Nat. Commun.">
        <title>Diploid and tetraploid genomes of Acorus and the evolution of monocots.</title>
        <authorList>
            <person name="Ma L."/>
            <person name="Liu K.W."/>
            <person name="Li Z."/>
            <person name="Hsiao Y.Y."/>
            <person name="Qi Y."/>
            <person name="Fu T."/>
            <person name="Tang G.D."/>
            <person name="Zhang D."/>
            <person name="Sun W.H."/>
            <person name="Liu D.K."/>
            <person name="Li Y."/>
            <person name="Chen G.Z."/>
            <person name="Liu X.D."/>
            <person name="Liao X.Y."/>
            <person name="Jiang Y.T."/>
            <person name="Yu X."/>
            <person name="Hao Y."/>
            <person name="Huang J."/>
            <person name="Zhao X.W."/>
            <person name="Ke S."/>
            <person name="Chen Y.Y."/>
            <person name="Wu W.L."/>
            <person name="Hsu J.L."/>
            <person name="Lin Y.F."/>
            <person name="Huang M.D."/>
            <person name="Li C.Y."/>
            <person name="Huang L."/>
            <person name="Wang Z.W."/>
            <person name="Zhao X."/>
            <person name="Zhong W.Y."/>
            <person name="Peng D.H."/>
            <person name="Ahmad S."/>
            <person name="Lan S."/>
            <person name="Zhang J.S."/>
            <person name="Tsai W.C."/>
            <person name="Van de Peer Y."/>
            <person name="Liu Z.J."/>
        </authorList>
    </citation>
    <scope>NUCLEOTIDE SEQUENCE</scope>
    <source>
        <strain evidence="3">SCP</strain>
    </source>
</reference>
<dbReference type="PANTHER" id="PTHR34466:SF1">
    <property type="entry name" value="OS06G0609800 PROTEIN"/>
    <property type="match status" value="1"/>
</dbReference>